<comment type="caution">
    <text evidence="2">The sequence shown here is derived from an EMBL/GenBank/DDBJ whole genome shotgun (WGS) entry which is preliminary data.</text>
</comment>
<feature type="transmembrane region" description="Helical" evidence="1">
    <location>
        <begin position="136"/>
        <end position="156"/>
    </location>
</feature>
<protein>
    <submittedName>
        <fullName evidence="2">DUF2238 domain-containing protein</fullName>
    </submittedName>
</protein>
<feature type="transmembrane region" description="Helical" evidence="1">
    <location>
        <begin position="110"/>
        <end position="127"/>
    </location>
</feature>
<organism evidence="2 3">
    <name type="scientific">Pseudomonas neustonica</name>
    <dbReference type="NCBI Taxonomy" id="2487346"/>
    <lineage>
        <taxon>Bacteria</taxon>
        <taxon>Pseudomonadati</taxon>
        <taxon>Pseudomonadota</taxon>
        <taxon>Gammaproteobacteria</taxon>
        <taxon>Pseudomonadales</taxon>
        <taxon>Pseudomonadaceae</taxon>
        <taxon>Pseudomonas</taxon>
    </lineage>
</organism>
<name>A0ABX9XHU8_9PSED</name>
<dbReference type="Proteomes" id="UP000275199">
    <property type="component" value="Unassembled WGS sequence"/>
</dbReference>
<feature type="transmembrane region" description="Helical" evidence="1">
    <location>
        <begin position="186"/>
        <end position="207"/>
    </location>
</feature>
<reference evidence="2 3" key="1">
    <citation type="submission" date="2018-11" db="EMBL/GenBank/DDBJ databases">
        <authorList>
            <person name="Jang G.I."/>
            <person name="Hwang C.Y."/>
        </authorList>
    </citation>
    <scope>NUCLEOTIDE SEQUENCE [LARGE SCALE GENOMIC DNA]</scope>
    <source>
        <strain evidence="2 3">SSM26</strain>
    </source>
</reference>
<dbReference type="Pfam" id="PF09997">
    <property type="entry name" value="DUF2238"/>
    <property type="match status" value="1"/>
</dbReference>
<accession>A0ABX9XHU8</accession>
<keyword evidence="1" id="KW-1133">Transmembrane helix</keyword>
<keyword evidence="3" id="KW-1185">Reference proteome</keyword>
<dbReference type="EMBL" id="RKKU01000010">
    <property type="protein sequence ID" value="ROZ84690.1"/>
    <property type="molecule type" value="Genomic_DNA"/>
</dbReference>
<gene>
    <name evidence="2" type="ORF">EF096_09820</name>
</gene>
<dbReference type="InterPro" id="IPR058534">
    <property type="entry name" value="YjdF"/>
</dbReference>
<evidence type="ECO:0000313" key="2">
    <source>
        <dbReference type="EMBL" id="ROZ84690.1"/>
    </source>
</evidence>
<evidence type="ECO:0000256" key="1">
    <source>
        <dbReference type="SAM" id="Phobius"/>
    </source>
</evidence>
<proteinExistence type="predicted"/>
<keyword evidence="1" id="KW-0472">Membrane</keyword>
<dbReference type="PIRSF" id="PIRSF020606">
    <property type="entry name" value="UCP020606"/>
    <property type="match status" value="1"/>
</dbReference>
<sequence length="246" mass="28035">MNHLHLRYLLILTAAFCLLFAGLAINPHDRYDWALENLLVLAFAVVLGLSCRTFPLSRLSYTLIFLFLCLHEVGAHYTYSEVPYNDWMTQAFGVTLNELLGWERNNFDRVVHFLFGALLVYPIRELYCRIANAKGFWGYFFPLEMAMAASMLYELFEWGAASLFGGDLGVAYLGTQGDIWDAQKDMALASLGALITLTLVLLVNLSLNPNFRTEWRDSFKVKRKTPLGEDELEQLLKSREKANTAL</sequence>
<dbReference type="InterPro" id="IPR014509">
    <property type="entry name" value="YjdF-like"/>
</dbReference>
<feature type="transmembrane region" description="Helical" evidence="1">
    <location>
        <begin position="34"/>
        <end position="54"/>
    </location>
</feature>
<keyword evidence="1" id="KW-0812">Transmembrane</keyword>
<evidence type="ECO:0000313" key="3">
    <source>
        <dbReference type="Proteomes" id="UP000275199"/>
    </source>
</evidence>